<feature type="domain" description="Xylose isomerase-like TIM barrel" evidence="1">
    <location>
        <begin position="31"/>
        <end position="260"/>
    </location>
</feature>
<sequence length="264" mass="28846">MKAKGISSNMYGWVERWKADGKEPTWESLYAACAEAGLDAVETDATPEKLALVRAAGLAVSASYVGVALHGEYNALEAEVLPFAERLAAAGGTDLIVNADPYGGWKAPLPRPESLLQRQGEHLSRLAERAGALGLRLSLHNHAAEREQALADLRMVAQYADAAVGLCVDTGWAHVAGCDPIEWVTRYSERVYAVHLRNQRGRTPTEDLLEGDIDLAAFLEALRAANYGGWLAMELWHPPETRPVRTMTEDVARSVAWLREFAGR</sequence>
<gene>
    <name evidence="2" type="ORF">FE782_29035</name>
</gene>
<reference evidence="2 3" key="1">
    <citation type="submission" date="2019-05" db="EMBL/GenBank/DDBJ databases">
        <authorList>
            <person name="Narsing Rao M.P."/>
            <person name="Li W.J."/>
        </authorList>
    </citation>
    <scope>NUCLEOTIDE SEQUENCE [LARGE SCALE GENOMIC DNA]</scope>
    <source>
        <strain evidence="2 3">SYSU_K30003</strain>
    </source>
</reference>
<dbReference type="GO" id="GO:0016853">
    <property type="term" value="F:isomerase activity"/>
    <property type="evidence" value="ECO:0007669"/>
    <property type="project" value="UniProtKB-KW"/>
</dbReference>
<dbReference type="InterPro" id="IPR036237">
    <property type="entry name" value="Xyl_isomerase-like_sf"/>
</dbReference>
<dbReference type="InterPro" id="IPR050312">
    <property type="entry name" value="IolE/XylAMocC-like"/>
</dbReference>
<dbReference type="PANTHER" id="PTHR12110">
    <property type="entry name" value="HYDROXYPYRUVATE ISOMERASE"/>
    <property type="match status" value="1"/>
</dbReference>
<dbReference type="InterPro" id="IPR013022">
    <property type="entry name" value="Xyl_isomerase-like_TIM-brl"/>
</dbReference>
<dbReference type="PANTHER" id="PTHR12110:SF41">
    <property type="entry name" value="INOSOSE DEHYDRATASE"/>
    <property type="match status" value="1"/>
</dbReference>
<name>A0A5R9FYW2_9BACL</name>
<keyword evidence="2" id="KW-0413">Isomerase</keyword>
<dbReference type="OrthoDB" id="104997at2"/>
<dbReference type="AlphaFoldDB" id="A0A5R9FYW2"/>
<organism evidence="2 3">
    <name type="scientific">Paenibacillus antri</name>
    <dbReference type="NCBI Taxonomy" id="2582848"/>
    <lineage>
        <taxon>Bacteria</taxon>
        <taxon>Bacillati</taxon>
        <taxon>Bacillota</taxon>
        <taxon>Bacilli</taxon>
        <taxon>Bacillales</taxon>
        <taxon>Paenibacillaceae</taxon>
        <taxon>Paenibacillus</taxon>
    </lineage>
</organism>
<dbReference type="EMBL" id="VCIW01000030">
    <property type="protein sequence ID" value="TLS48691.1"/>
    <property type="molecule type" value="Genomic_DNA"/>
</dbReference>
<proteinExistence type="predicted"/>
<dbReference type="Pfam" id="PF01261">
    <property type="entry name" value="AP_endonuc_2"/>
    <property type="match status" value="1"/>
</dbReference>
<evidence type="ECO:0000313" key="3">
    <source>
        <dbReference type="Proteomes" id="UP000309676"/>
    </source>
</evidence>
<accession>A0A5R9FYW2</accession>
<evidence type="ECO:0000259" key="1">
    <source>
        <dbReference type="Pfam" id="PF01261"/>
    </source>
</evidence>
<comment type="caution">
    <text evidence="2">The sequence shown here is derived from an EMBL/GenBank/DDBJ whole genome shotgun (WGS) entry which is preliminary data.</text>
</comment>
<evidence type="ECO:0000313" key="2">
    <source>
        <dbReference type="EMBL" id="TLS48691.1"/>
    </source>
</evidence>
<dbReference type="Proteomes" id="UP000309676">
    <property type="component" value="Unassembled WGS sequence"/>
</dbReference>
<protein>
    <submittedName>
        <fullName evidence="2">Sugar phosphate isomerase/epimerase</fullName>
    </submittedName>
</protein>
<keyword evidence="3" id="KW-1185">Reference proteome</keyword>
<dbReference type="Gene3D" id="3.20.20.150">
    <property type="entry name" value="Divalent-metal-dependent TIM barrel enzymes"/>
    <property type="match status" value="1"/>
</dbReference>
<dbReference type="RefSeq" id="WP_138197859.1">
    <property type="nucleotide sequence ID" value="NZ_VCIW01000030.1"/>
</dbReference>
<dbReference type="SUPFAM" id="SSF51658">
    <property type="entry name" value="Xylose isomerase-like"/>
    <property type="match status" value="1"/>
</dbReference>